<dbReference type="EMBL" id="KV424054">
    <property type="protein sequence ID" value="KZT52816.1"/>
    <property type="molecule type" value="Genomic_DNA"/>
</dbReference>
<dbReference type="STRING" id="1353952.A0A165DHR1"/>
<organism evidence="2 3">
    <name type="scientific">Calocera cornea HHB12733</name>
    <dbReference type="NCBI Taxonomy" id="1353952"/>
    <lineage>
        <taxon>Eukaryota</taxon>
        <taxon>Fungi</taxon>
        <taxon>Dikarya</taxon>
        <taxon>Basidiomycota</taxon>
        <taxon>Agaricomycotina</taxon>
        <taxon>Dacrymycetes</taxon>
        <taxon>Dacrymycetales</taxon>
        <taxon>Dacrymycetaceae</taxon>
        <taxon>Calocera</taxon>
    </lineage>
</organism>
<dbReference type="SUPFAM" id="SSF53474">
    <property type="entry name" value="alpha/beta-Hydrolases"/>
    <property type="match status" value="1"/>
</dbReference>
<dbReference type="PANTHER" id="PTHR17630">
    <property type="entry name" value="DIENELACTONE HYDROLASE"/>
    <property type="match status" value="1"/>
</dbReference>
<dbReference type="InterPro" id="IPR002925">
    <property type="entry name" value="Dienelactn_hydro"/>
</dbReference>
<dbReference type="Gene3D" id="3.40.50.1820">
    <property type="entry name" value="alpha/beta hydrolase"/>
    <property type="match status" value="2"/>
</dbReference>
<dbReference type="InParanoid" id="A0A165DHR1"/>
<name>A0A165DHR1_9BASI</name>
<accession>A0A165DHR1</accession>
<evidence type="ECO:0000313" key="2">
    <source>
        <dbReference type="EMBL" id="KZT52816.1"/>
    </source>
</evidence>
<keyword evidence="3" id="KW-1185">Reference proteome</keyword>
<dbReference type="PANTHER" id="PTHR17630:SF44">
    <property type="entry name" value="PROTEIN AIM2"/>
    <property type="match status" value="1"/>
</dbReference>
<protein>
    <recommendedName>
        <fullName evidence="1">Dienelactone hydrolase domain-containing protein</fullName>
    </recommendedName>
</protein>
<reference evidence="2 3" key="1">
    <citation type="journal article" date="2016" name="Mol. Biol. Evol.">
        <title>Comparative Genomics of Early-Diverging Mushroom-Forming Fungi Provides Insights into the Origins of Lignocellulose Decay Capabilities.</title>
        <authorList>
            <person name="Nagy L.G."/>
            <person name="Riley R."/>
            <person name="Tritt A."/>
            <person name="Adam C."/>
            <person name="Daum C."/>
            <person name="Floudas D."/>
            <person name="Sun H."/>
            <person name="Yadav J.S."/>
            <person name="Pangilinan J."/>
            <person name="Larsson K.H."/>
            <person name="Matsuura K."/>
            <person name="Barry K."/>
            <person name="Labutti K."/>
            <person name="Kuo R."/>
            <person name="Ohm R.A."/>
            <person name="Bhattacharya S.S."/>
            <person name="Shirouzu T."/>
            <person name="Yoshinaga Y."/>
            <person name="Martin F.M."/>
            <person name="Grigoriev I.V."/>
            <person name="Hibbett D.S."/>
        </authorList>
    </citation>
    <scope>NUCLEOTIDE SEQUENCE [LARGE SCALE GENOMIC DNA]</scope>
    <source>
        <strain evidence="2 3">HHB12733</strain>
    </source>
</reference>
<feature type="domain" description="Dienelactone hydrolase" evidence="1">
    <location>
        <begin position="139"/>
        <end position="231"/>
    </location>
</feature>
<sequence>MSSTSGLSSCCISGHIHDGIPTGVVEKIGGLDVYVAKPEDGSQSKTILFITDVFGFAVPNARLLADDYARAGFYVYVPDFHQGDSFPSSLLQNVAPLEPEKRTGLQAASDTEYTLLYTIPWLGQHSDAVVRPLMDNVVVSNHPSFTTEPEFLNIAKPTQINVGTNDIFLSNALIAQIKTDMAQKTHVPYEMNVFEGAVHGFANRGDLTNARQKAIKEEAFVYAIRWLNKYLA</sequence>
<dbReference type="OrthoDB" id="17560at2759"/>
<evidence type="ECO:0000313" key="3">
    <source>
        <dbReference type="Proteomes" id="UP000076842"/>
    </source>
</evidence>
<dbReference type="Proteomes" id="UP000076842">
    <property type="component" value="Unassembled WGS sequence"/>
</dbReference>
<dbReference type="Pfam" id="PF01738">
    <property type="entry name" value="DLH"/>
    <property type="match status" value="2"/>
</dbReference>
<proteinExistence type="predicted"/>
<dbReference type="AlphaFoldDB" id="A0A165DHR1"/>
<dbReference type="GO" id="GO:0016787">
    <property type="term" value="F:hydrolase activity"/>
    <property type="evidence" value="ECO:0007669"/>
    <property type="project" value="InterPro"/>
</dbReference>
<dbReference type="InterPro" id="IPR029058">
    <property type="entry name" value="AB_hydrolase_fold"/>
</dbReference>
<feature type="domain" description="Dienelactone hydrolase" evidence="1">
    <location>
        <begin position="31"/>
        <end position="87"/>
    </location>
</feature>
<gene>
    <name evidence="2" type="ORF">CALCODRAFT_511811</name>
</gene>
<evidence type="ECO:0000259" key="1">
    <source>
        <dbReference type="Pfam" id="PF01738"/>
    </source>
</evidence>